<dbReference type="InterPro" id="IPR000014">
    <property type="entry name" value="PAS"/>
</dbReference>
<dbReference type="AlphaFoldDB" id="A0A3N1DC32"/>
<evidence type="ECO:0000313" key="1">
    <source>
        <dbReference type="EMBL" id="ROO91069.1"/>
    </source>
</evidence>
<dbReference type="CDD" id="cd00130">
    <property type="entry name" value="PAS"/>
    <property type="match status" value="1"/>
</dbReference>
<dbReference type="InterPro" id="IPR035965">
    <property type="entry name" value="PAS-like_dom_sf"/>
</dbReference>
<dbReference type="EMBL" id="RJKE01000001">
    <property type="protein sequence ID" value="ROO91069.1"/>
    <property type="molecule type" value="Genomic_DNA"/>
</dbReference>
<keyword evidence="2" id="KW-1185">Reference proteome</keyword>
<gene>
    <name evidence="1" type="ORF">EDD29_8816</name>
</gene>
<accession>A0A3N1DC32</accession>
<dbReference type="OrthoDB" id="266313at2"/>
<evidence type="ECO:0000313" key="2">
    <source>
        <dbReference type="Proteomes" id="UP000272400"/>
    </source>
</evidence>
<sequence>MLGDGELFFSVTDGKGVIREGNSVFARVSGYGLGEMVGEPHSLVRHRGMPGGVFRIVWERLGRGRAVGVYVRNSTKQGGEYWVFATICPVGEKYLSVRVVPRTRLREVAERVYAQASRAEEVVRRGGGSRRDAAEAGAKVIEEELLGYGYASYEAFMVEAAAAEVAARGAGSVRAHARPDARGAIGEVLGGTEELQGVLGELVGRLAVYQRVCGELTGASEEVLEVARRLERAVAAAQEASEVAVDVPVLANVARVMAKPIGEAVLALERLGPELSRLRGDVARLRFWIALARVHAEMSAAFAAEVHDGLSPGASLGSVPLLCDAAAAGALEMAGHVRRVNEGLHGVAQLAAAAEGMMEDFRRWLGQWRNLVLRHRAAPAIGAQLAVIDGELAASWDWMRTLRWEGYEAAVVPFDASLMTAPLERIARVL</sequence>
<dbReference type="Gene3D" id="3.30.450.20">
    <property type="entry name" value="PAS domain"/>
    <property type="match status" value="1"/>
</dbReference>
<keyword evidence="1" id="KW-0675">Receptor</keyword>
<organism evidence="1 2">
    <name type="scientific">Actinocorallia herbida</name>
    <dbReference type="NCBI Taxonomy" id="58109"/>
    <lineage>
        <taxon>Bacteria</taxon>
        <taxon>Bacillati</taxon>
        <taxon>Actinomycetota</taxon>
        <taxon>Actinomycetes</taxon>
        <taxon>Streptosporangiales</taxon>
        <taxon>Thermomonosporaceae</taxon>
        <taxon>Actinocorallia</taxon>
    </lineage>
</organism>
<comment type="caution">
    <text evidence="1">The sequence shown here is derived from an EMBL/GenBank/DDBJ whole genome shotgun (WGS) entry which is preliminary data.</text>
</comment>
<protein>
    <submittedName>
        <fullName evidence="1">Aerotaxis receptor</fullName>
    </submittedName>
</protein>
<reference evidence="1 2" key="1">
    <citation type="submission" date="2018-11" db="EMBL/GenBank/DDBJ databases">
        <title>Sequencing the genomes of 1000 actinobacteria strains.</title>
        <authorList>
            <person name="Klenk H.-P."/>
        </authorList>
    </citation>
    <scope>NUCLEOTIDE SEQUENCE [LARGE SCALE GENOMIC DNA]</scope>
    <source>
        <strain evidence="1 2">DSM 44254</strain>
    </source>
</reference>
<dbReference type="Proteomes" id="UP000272400">
    <property type="component" value="Unassembled WGS sequence"/>
</dbReference>
<dbReference type="SUPFAM" id="SSF55785">
    <property type="entry name" value="PYP-like sensor domain (PAS domain)"/>
    <property type="match status" value="1"/>
</dbReference>
<proteinExistence type="predicted"/>
<name>A0A3N1DC32_9ACTN</name>